<dbReference type="SUPFAM" id="SSF48498">
    <property type="entry name" value="Tetracyclin repressor-like, C-terminal domain"/>
    <property type="match status" value="1"/>
</dbReference>
<feature type="DNA-binding region" description="H-T-H motif" evidence="4">
    <location>
        <begin position="31"/>
        <end position="50"/>
    </location>
</feature>
<dbReference type="PROSITE" id="PS50977">
    <property type="entry name" value="HTH_TETR_2"/>
    <property type="match status" value="1"/>
</dbReference>
<evidence type="ECO:0000256" key="2">
    <source>
        <dbReference type="ARBA" id="ARBA00023125"/>
    </source>
</evidence>
<evidence type="ECO:0000313" key="6">
    <source>
        <dbReference type="EMBL" id="KJD42763.1"/>
    </source>
</evidence>
<dbReference type="InterPro" id="IPR001647">
    <property type="entry name" value="HTH_TetR"/>
</dbReference>
<dbReference type="GO" id="GO:0003700">
    <property type="term" value="F:DNA-binding transcription factor activity"/>
    <property type="evidence" value="ECO:0007669"/>
    <property type="project" value="TreeGrafter"/>
</dbReference>
<dbReference type="PANTHER" id="PTHR30055">
    <property type="entry name" value="HTH-TYPE TRANSCRIPTIONAL REGULATOR RUTR"/>
    <property type="match status" value="1"/>
</dbReference>
<sequence>MNKKTHVDSKKKDIMQAAMRLFATKGIDGISVKEIGEAAGVTDAAIYKHFKSKDAMALEVFGQYCNSYTTLIDFYRKQSGSFISRFHQLVDEVLVMHDEDQYGLLLLSQHHELYVEASQSSNVRQPLEALVEFIEQGIRHGELPKQDAQLSGVLIIGAITRLSVSSLEGELPQQLIPFATEVKERLTALLSQGQ</sequence>
<keyword evidence="3" id="KW-0804">Transcription</keyword>
<dbReference type="Pfam" id="PF00440">
    <property type="entry name" value="TetR_N"/>
    <property type="match status" value="1"/>
</dbReference>
<dbReference type="PROSITE" id="PS01081">
    <property type="entry name" value="HTH_TETR_1"/>
    <property type="match status" value="1"/>
</dbReference>
<dbReference type="AlphaFoldDB" id="A0A0D7WVM7"/>
<evidence type="ECO:0000256" key="1">
    <source>
        <dbReference type="ARBA" id="ARBA00023015"/>
    </source>
</evidence>
<dbReference type="GO" id="GO:0000976">
    <property type="term" value="F:transcription cis-regulatory region binding"/>
    <property type="evidence" value="ECO:0007669"/>
    <property type="project" value="TreeGrafter"/>
</dbReference>
<dbReference type="PRINTS" id="PR00455">
    <property type="entry name" value="HTHTETR"/>
</dbReference>
<proteinExistence type="predicted"/>
<dbReference type="Gene3D" id="1.10.357.10">
    <property type="entry name" value="Tetracycline Repressor, domain 2"/>
    <property type="match status" value="1"/>
</dbReference>
<evidence type="ECO:0000313" key="7">
    <source>
        <dbReference type="Proteomes" id="UP000032534"/>
    </source>
</evidence>
<dbReference type="PATRIC" id="fig|159743.3.peg.5863"/>
<evidence type="ECO:0000259" key="5">
    <source>
        <dbReference type="PROSITE" id="PS50977"/>
    </source>
</evidence>
<evidence type="ECO:0000256" key="3">
    <source>
        <dbReference type="ARBA" id="ARBA00023163"/>
    </source>
</evidence>
<dbReference type="InterPro" id="IPR023772">
    <property type="entry name" value="DNA-bd_HTH_TetR-type_CS"/>
</dbReference>
<keyword evidence="1" id="KW-0805">Transcription regulation</keyword>
<dbReference type="EMBL" id="JTHP01000088">
    <property type="protein sequence ID" value="KJD42763.1"/>
    <property type="molecule type" value="Genomic_DNA"/>
</dbReference>
<name>A0A0D7WVM7_9BACL</name>
<accession>A0A0D7WVM7</accession>
<dbReference type="InterPro" id="IPR050109">
    <property type="entry name" value="HTH-type_TetR-like_transc_reg"/>
</dbReference>
<organism evidence="6 7">
    <name type="scientific">Paenibacillus terrae</name>
    <dbReference type="NCBI Taxonomy" id="159743"/>
    <lineage>
        <taxon>Bacteria</taxon>
        <taxon>Bacillati</taxon>
        <taxon>Bacillota</taxon>
        <taxon>Bacilli</taxon>
        <taxon>Bacillales</taxon>
        <taxon>Paenibacillaceae</taxon>
        <taxon>Paenibacillus</taxon>
    </lineage>
</organism>
<dbReference type="InterPro" id="IPR009057">
    <property type="entry name" value="Homeodomain-like_sf"/>
</dbReference>
<dbReference type="OrthoDB" id="509229at2"/>
<dbReference type="RefSeq" id="WP_044648921.1">
    <property type="nucleotide sequence ID" value="NZ_JTHP01000088.1"/>
</dbReference>
<protein>
    <submittedName>
        <fullName evidence="6">Transcriptional regulator</fullName>
    </submittedName>
</protein>
<reference evidence="6 7" key="1">
    <citation type="submission" date="2014-11" db="EMBL/GenBank/DDBJ databases">
        <title>Draft Genome Sequences of Paenibacillus polymyxa NRRL B-30509 and Paenibacillus terrae NRRL B-30644, Strains from a Poultry Environment that Produce Tridecaptin A and Paenicidins.</title>
        <authorList>
            <person name="van Belkum M.J."/>
            <person name="Lohans C.T."/>
            <person name="Vederas J.C."/>
        </authorList>
    </citation>
    <scope>NUCLEOTIDE SEQUENCE [LARGE SCALE GENOMIC DNA]</scope>
    <source>
        <strain evidence="6 7">NRRL B-30644</strain>
    </source>
</reference>
<dbReference type="InterPro" id="IPR036271">
    <property type="entry name" value="Tet_transcr_reg_TetR-rel_C_sf"/>
</dbReference>
<dbReference type="Proteomes" id="UP000032534">
    <property type="component" value="Unassembled WGS sequence"/>
</dbReference>
<gene>
    <name evidence="6" type="ORF">QD47_26420</name>
</gene>
<keyword evidence="2 4" id="KW-0238">DNA-binding</keyword>
<comment type="caution">
    <text evidence="6">The sequence shown here is derived from an EMBL/GenBank/DDBJ whole genome shotgun (WGS) entry which is preliminary data.</text>
</comment>
<feature type="domain" description="HTH tetR-type" evidence="5">
    <location>
        <begin position="8"/>
        <end position="68"/>
    </location>
</feature>
<keyword evidence="7" id="KW-1185">Reference proteome</keyword>
<evidence type="ECO:0000256" key="4">
    <source>
        <dbReference type="PROSITE-ProRule" id="PRU00335"/>
    </source>
</evidence>
<dbReference type="PANTHER" id="PTHR30055:SF240">
    <property type="entry name" value="HTH-TYPE TRANSCRIPTIONAL REGULATOR ACRR"/>
    <property type="match status" value="1"/>
</dbReference>
<dbReference type="SUPFAM" id="SSF46689">
    <property type="entry name" value="Homeodomain-like"/>
    <property type="match status" value="1"/>
</dbReference>